<dbReference type="NCBIfam" id="NF043052">
    <property type="entry name" value="DodecBact"/>
    <property type="match status" value="1"/>
</dbReference>
<dbReference type="SUPFAM" id="SSF89807">
    <property type="entry name" value="Dodecin-like"/>
    <property type="match status" value="1"/>
</dbReference>
<name>A0A7C4Q193_9CHLR</name>
<reference evidence="1" key="1">
    <citation type="journal article" date="2020" name="mSystems">
        <title>Genome- and Community-Level Interaction Insights into Carbon Utilization and Element Cycling Functions of Hydrothermarchaeota in Hydrothermal Sediment.</title>
        <authorList>
            <person name="Zhou Z."/>
            <person name="Liu Y."/>
            <person name="Xu W."/>
            <person name="Pan J."/>
            <person name="Luo Z.H."/>
            <person name="Li M."/>
        </authorList>
    </citation>
    <scope>NUCLEOTIDE SEQUENCE [LARGE SCALE GENOMIC DNA]</scope>
    <source>
        <strain evidence="1">SpSt-556</strain>
    </source>
</reference>
<proteinExistence type="predicted"/>
<dbReference type="InterPro" id="IPR050049">
    <property type="entry name" value="Dodecin_bact"/>
</dbReference>
<dbReference type="AlphaFoldDB" id="A0A7C4Q193"/>
<protein>
    <submittedName>
        <fullName evidence="1">Dodecin domain-containing protein</fullName>
    </submittedName>
</protein>
<gene>
    <name evidence="1" type="ORF">ENT17_05045</name>
</gene>
<accession>A0A7C4Q193</accession>
<sequence>MAQHTYKLIEITGTSSTSIEDAIQTAVARAAQTIRHMQWLEVVEIRGRIEEEQVKQWQVTFKVGFTLEE</sequence>
<dbReference type="InterPro" id="IPR036694">
    <property type="entry name" value="Dodecin-like_sf"/>
</dbReference>
<evidence type="ECO:0000313" key="1">
    <source>
        <dbReference type="EMBL" id="HGS86967.1"/>
    </source>
</evidence>
<dbReference type="InterPro" id="IPR009923">
    <property type="entry name" value="Dodecin"/>
</dbReference>
<dbReference type="InterPro" id="IPR025543">
    <property type="entry name" value="Dodecin-like"/>
</dbReference>
<dbReference type="Pfam" id="PF07311">
    <property type="entry name" value="Dodecin"/>
    <property type="match status" value="1"/>
</dbReference>
<dbReference type="Gene3D" id="3.30.1660.10">
    <property type="entry name" value="Flavin-binding protein dodecin"/>
    <property type="match status" value="1"/>
</dbReference>
<dbReference type="PANTHER" id="PTHR39324:SF1">
    <property type="entry name" value="CALCIUM DODECIN"/>
    <property type="match status" value="1"/>
</dbReference>
<dbReference type="EMBL" id="DSXR01000052">
    <property type="protein sequence ID" value="HGS86967.1"/>
    <property type="molecule type" value="Genomic_DNA"/>
</dbReference>
<dbReference type="PANTHER" id="PTHR39324">
    <property type="entry name" value="CALCIUM DODECIN"/>
    <property type="match status" value="1"/>
</dbReference>
<comment type="caution">
    <text evidence="1">The sequence shown here is derived from an EMBL/GenBank/DDBJ whole genome shotgun (WGS) entry which is preliminary data.</text>
</comment>
<organism evidence="1">
    <name type="scientific">Bellilinea caldifistulae</name>
    <dbReference type="NCBI Taxonomy" id="360411"/>
    <lineage>
        <taxon>Bacteria</taxon>
        <taxon>Bacillati</taxon>
        <taxon>Chloroflexota</taxon>
        <taxon>Anaerolineae</taxon>
        <taxon>Anaerolineales</taxon>
        <taxon>Anaerolineaceae</taxon>
        <taxon>Bellilinea</taxon>
    </lineage>
</organism>